<keyword evidence="11" id="KW-0378">Hydrolase</keyword>
<dbReference type="GO" id="GO:0004180">
    <property type="term" value="F:carboxypeptidase activity"/>
    <property type="evidence" value="ECO:0007669"/>
    <property type="project" value="UniProtKB-KW"/>
</dbReference>
<dbReference type="GO" id="GO:0005764">
    <property type="term" value="C:lysosome"/>
    <property type="evidence" value="ECO:0007669"/>
    <property type="project" value="UniProtKB-SubCell"/>
</dbReference>
<accession>A0ABD6C2F1</accession>
<evidence type="ECO:0000256" key="4">
    <source>
        <dbReference type="ARBA" id="ARBA00004613"/>
    </source>
</evidence>
<evidence type="ECO:0000256" key="11">
    <source>
        <dbReference type="ARBA" id="ARBA00022801"/>
    </source>
</evidence>
<dbReference type="InterPro" id="IPR003137">
    <property type="entry name" value="PA_domain"/>
</dbReference>
<dbReference type="InterPro" id="IPR039866">
    <property type="entry name" value="CPQ"/>
</dbReference>
<evidence type="ECO:0000256" key="12">
    <source>
        <dbReference type="ARBA" id="ARBA00022824"/>
    </source>
</evidence>
<sequence>MTDWIGDTFTSDVGWTHLEALVDIGTRMAGSDGEREALERTRDALSDAGARDARIEPFDVQGWTRGDSAIRRIASDEGNTVGSTPATVASGANQCIALPRSPAAEASGEFVDLGYGVPEDFADADLDGEVVMVSSDSPDSIDRFVHRREKYYRAVEAGAAAFVFANHVEGTLPPTGSVGTADAPLGEIPAVGVSKETGARLARRYEGEELAVAVDCATSEAESGTVVADIGPDTDEYLIVSSHVDAHDLAEGAMDNGAGTATLVEIACALAAREDDLDTRVRFAGFGSEEVGLVGSSRFAAGVNPEHVKAVVNVDSNVFGRTLRFDHHGFDALEAAAERVVDRFDHPVSLGGELVPHSDHWPFVERGIPGYMVSGETAGRGRGWGHTGADTLDKLESRNLREQAILLTELVVELADETVTTERRDREAIASTLEAEGKATGMKITGDWPF</sequence>
<dbReference type="CDD" id="cd04819">
    <property type="entry name" value="PA_2"/>
    <property type="match status" value="1"/>
</dbReference>
<dbReference type="SUPFAM" id="SSF52025">
    <property type="entry name" value="PA domain"/>
    <property type="match status" value="1"/>
</dbReference>
<evidence type="ECO:0000313" key="23">
    <source>
        <dbReference type="EMBL" id="MFD1571356.1"/>
    </source>
</evidence>
<comment type="subunit">
    <text evidence="19">Homodimer. The monomeric form is inactive while the homodimer is active.</text>
</comment>
<dbReference type="GO" id="GO:0046872">
    <property type="term" value="F:metal ion binding"/>
    <property type="evidence" value="ECO:0007669"/>
    <property type="project" value="UniProtKB-KW"/>
</dbReference>
<dbReference type="InterPro" id="IPR046450">
    <property type="entry name" value="PA_dom_sf"/>
</dbReference>
<dbReference type="Gene3D" id="3.40.630.10">
    <property type="entry name" value="Zn peptidases"/>
    <property type="match status" value="1"/>
</dbReference>
<evidence type="ECO:0000256" key="19">
    <source>
        <dbReference type="ARBA" id="ARBA00025833"/>
    </source>
</evidence>
<keyword evidence="9" id="KW-0479">Metal-binding</keyword>
<dbReference type="RefSeq" id="WP_256417609.1">
    <property type="nucleotide sequence ID" value="NZ_JANHDL010000003.1"/>
</dbReference>
<keyword evidence="7" id="KW-0121">Carboxypeptidase</keyword>
<dbReference type="PANTHER" id="PTHR12053">
    <property type="entry name" value="PROTEASE FAMILY M28 PLASMA GLUTAMATE CARBOXYPEPTIDASE-RELATED"/>
    <property type="match status" value="1"/>
</dbReference>
<gene>
    <name evidence="23" type="ORF">ACFR9T_12305</name>
</gene>
<dbReference type="EMBL" id="JBHUDB010000011">
    <property type="protein sequence ID" value="MFD1571356.1"/>
    <property type="molecule type" value="Genomic_DNA"/>
</dbReference>
<dbReference type="GO" id="GO:0008237">
    <property type="term" value="F:metallopeptidase activity"/>
    <property type="evidence" value="ECO:0007669"/>
    <property type="project" value="UniProtKB-KW"/>
</dbReference>
<evidence type="ECO:0000256" key="10">
    <source>
        <dbReference type="ARBA" id="ARBA00022729"/>
    </source>
</evidence>
<evidence type="ECO:0000256" key="15">
    <source>
        <dbReference type="ARBA" id="ARBA00023049"/>
    </source>
</evidence>
<dbReference type="GO" id="GO:0006508">
    <property type="term" value="P:proteolysis"/>
    <property type="evidence" value="ECO:0007669"/>
    <property type="project" value="UniProtKB-KW"/>
</dbReference>
<dbReference type="AlphaFoldDB" id="A0ABD6C2F1"/>
<evidence type="ECO:0000256" key="7">
    <source>
        <dbReference type="ARBA" id="ARBA00022645"/>
    </source>
</evidence>
<evidence type="ECO:0000256" key="3">
    <source>
        <dbReference type="ARBA" id="ARBA00004555"/>
    </source>
</evidence>
<keyword evidence="12" id="KW-0256">Endoplasmic reticulum</keyword>
<comment type="caution">
    <text evidence="23">The sequence shown here is derived from an EMBL/GenBank/DDBJ whole genome shotgun (WGS) entry which is preliminary data.</text>
</comment>
<keyword evidence="18" id="KW-0458">Lysosome</keyword>
<evidence type="ECO:0000256" key="6">
    <source>
        <dbReference type="ARBA" id="ARBA00022525"/>
    </source>
</evidence>
<dbReference type="Pfam" id="PF04389">
    <property type="entry name" value="Peptidase_M28"/>
    <property type="match status" value="1"/>
</dbReference>
<keyword evidence="8" id="KW-0645">Protease</keyword>
<comment type="subcellular location">
    <subcellularLocation>
        <location evidence="1">Endoplasmic reticulum</location>
    </subcellularLocation>
    <subcellularLocation>
        <location evidence="3">Golgi apparatus</location>
    </subcellularLocation>
    <subcellularLocation>
        <location evidence="2">Lysosome</location>
    </subcellularLocation>
    <subcellularLocation>
        <location evidence="4">Secreted</location>
    </subcellularLocation>
</comment>
<evidence type="ECO:0000256" key="17">
    <source>
        <dbReference type="ARBA" id="ARBA00023180"/>
    </source>
</evidence>
<keyword evidence="24" id="KW-1185">Reference proteome</keyword>
<evidence type="ECO:0000256" key="5">
    <source>
        <dbReference type="ARBA" id="ARBA00014116"/>
    </source>
</evidence>
<proteinExistence type="predicted"/>
<dbReference type="SUPFAM" id="SSF53187">
    <property type="entry name" value="Zn-dependent exopeptidases"/>
    <property type="match status" value="1"/>
</dbReference>
<feature type="domain" description="Peptidase M28" evidence="22">
    <location>
        <begin position="226"/>
        <end position="406"/>
    </location>
</feature>
<evidence type="ECO:0000256" key="13">
    <source>
        <dbReference type="ARBA" id="ARBA00022833"/>
    </source>
</evidence>
<evidence type="ECO:0000256" key="2">
    <source>
        <dbReference type="ARBA" id="ARBA00004371"/>
    </source>
</evidence>
<evidence type="ECO:0000256" key="20">
    <source>
        <dbReference type="ARBA" id="ARBA00033328"/>
    </source>
</evidence>
<keyword evidence="15" id="KW-0482">Metalloprotease</keyword>
<dbReference type="Gene3D" id="3.50.30.30">
    <property type="match status" value="1"/>
</dbReference>
<evidence type="ECO:0000256" key="8">
    <source>
        <dbReference type="ARBA" id="ARBA00022670"/>
    </source>
</evidence>
<evidence type="ECO:0000256" key="9">
    <source>
        <dbReference type="ARBA" id="ARBA00022723"/>
    </source>
</evidence>
<organism evidence="23 24">
    <name type="scientific">Halorubrum laminariae</name>
    <dbReference type="NCBI Taxonomy" id="1433523"/>
    <lineage>
        <taxon>Archaea</taxon>
        <taxon>Methanobacteriati</taxon>
        <taxon>Methanobacteriota</taxon>
        <taxon>Stenosarchaea group</taxon>
        <taxon>Halobacteria</taxon>
        <taxon>Halobacteriales</taxon>
        <taxon>Haloferacaceae</taxon>
        <taxon>Halorubrum</taxon>
    </lineage>
</organism>
<dbReference type="GO" id="GO:0005576">
    <property type="term" value="C:extracellular region"/>
    <property type="evidence" value="ECO:0007669"/>
    <property type="project" value="UniProtKB-SubCell"/>
</dbReference>
<keyword evidence="16" id="KW-0865">Zymogen</keyword>
<evidence type="ECO:0000256" key="18">
    <source>
        <dbReference type="ARBA" id="ARBA00023228"/>
    </source>
</evidence>
<evidence type="ECO:0000256" key="14">
    <source>
        <dbReference type="ARBA" id="ARBA00023034"/>
    </source>
</evidence>
<dbReference type="PANTHER" id="PTHR12053:SF3">
    <property type="entry name" value="CARBOXYPEPTIDASE Q"/>
    <property type="match status" value="1"/>
</dbReference>
<feature type="domain" description="PA" evidence="21">
    <location>
        <begin position="111"/>
        <end position="201"/>
    </location>
</feature>
<evidence type="ECO:0000256" key="1">
    <source>
        <dbReference type="ARBA" id="ARBA00004240"/>
    </source>
</evidence>
<evidence type="ECO:0000259" key="22">
    <source>
        <dbReference type="Pfam" id="PF04389"/>
    </source>
</evidence>
<evidence type="ECO:0000259" key="21">
    <source>
        <dbReference type="Pfam" id="PF02225"/>
    </source>
</evidence>
<evidence type="ECO:0000313" key="24">
    <source>
        <dbReference type="Proteomes" id="UP001597185"/>
    </source>
</evidence>
<dbReference type="InterPro" id="IPR007484">
    <property type="entry name" value="Peptidase_M28"/>
</dbReference>
<keyword evidence="6" id="KW-0964">Secreted</keyword>
<keyword evidence="10" id="KW-0732">Signal</keyword>
<name>A0ABD6C2F1_9EURY</name>
<dbReference type="Pfam" id="PF02225">
    <property type="entry name" value="PA"/>
    <property type="match status" value="1"/>
</dbReference>
<protein>
    <recommendedName>
        <fullName evidence="5">Carboxypeptidase Q</fullName>
    </recommendedName>
    <alternativeName>
        <fullName evidence="20">Plasma glutamate carboxypeptidase</fullName>
    </alternativeName>
</protein>
<keyword evidence="13" id="KW-0862">Zinc</keyword>
<reference evidence="23 24" key="1">
    <citation type="journal article" date="2019" name="Int. J. Syst. Evol. Microbiol.">
        <title>The Global Catalogue of Microorganisms (GCM) 10K type strain sequencing project: providing services to taxonomists for standard genome sequencing and annotation.</title>
        <authorList>
            <consortium name="The Broad Institute Genomics Platform"/>
            <consortium name="The Broad Institute Genome Sequencing Center for Infectious Disease"/>
            <person name="Wu L."/>
            <person name="Ma J."/>
        </authorList>
    </citation>
    <scope>NUCLEOTIDE SEQUENCE [LARGE SCALE GENOMIC DNA]</scope>
    <source>
        <strain evidence="23 24">CGMCC 1.12689</strain>
    </source>
</reference>
<keyword evidence="17" id="KW-0325">Glycoprotein</keyword>
<dbReference type="Proteomes" id="UP001597185">
    <property type="component" value="Unassembled WGS sequence"/>
</dbReference>
<evidence type="ECO:0000256" key="16">
    <source>
        <dbReference type="ARBA" id="ARBA00023145"/>
    </source>
</evidence>
<keyword evidence="14" id="KW-0333">Golgi apparatus</keyword>